<evidence type="ECO:0000313" key="2">
    <source>
        <dbReference type="EMBL" id="GAU30955.1"/>
    </source>
</evidence>
<accession>A0A2Z6N4M5</accession>
<evidence type="ECO:0000256" key="1">
    <source>
        <dbReference type="SAM" id="Phobius"/>
    </source>
</evidence>
<keyword evidence="3" id="KW-1185">Reference proteome</keyword>
<keyword evidence="1" id="KW-0812">Transmembrane</keyword>
<proteinExistence type="predicted"/>
<keyword evidence="1" id="KW-1133">Transmembrane helix</keyword>
<sequence>MGWDTSNLKASSYVEANAMMMMMQNNSAVIHLWSFSTSILFLVFRRSKSNDDGVTDTTVRH</sequence>
<name>A0A2Z6N4M5_TRISU</name>
<keyword evidence="1" id="KW-0472">Membrane</keyword>
<dbReference type="AlphaFoldDB" id="A0A2Z6N4M5"/>
<protein>
    <submittedName>
        <fullName evidence="2">Uncharacterized protein</fullName>
    </submittedName>
</protein>
<dbReference type="EMBL" id="DF973440">
    <property type="protein sequence ID" value="GAU30955.1"/>
    <property type="molecule type" value="Genomic_DNA"/>
</dbReference>
<dbReference type="Proteomes" id="UP000242715">
    <property type="component" value="Unassembled WGS sequence"/>
</dbReference>
<evidence type="ECO:0000313" key="3">
    <source>
        <dbReference type="Proteomes" id="UP000242715"/>
    </source>
</evidence>
<organism evidence="2 3">
    <name type="scientific">Trifolium subterraneum</name>
    <name type="common">Subterranean clover</name>
    <dbReference type="NCBI Taxonomy" id="3900"/>
    <lineage>
        <taxon>Eukaryota</taxon>
        <taxon>Viridiplantae</taxon>
        <taxon>Streptophyta</taxon>
        <taxon>Embryophyta</taxon>
        <taxon>Tracheophyta</taxon>
        <taxon>Spermatophyta</taxon>
        <taxon>Magnoliopsida</taxon>
        <taxon>eudicotyledons</taxon>
        <taxon>Gunneridae</taxon>
        <taxon>Pentapetalae</taxon>
        <taxon>rosids</taxon>
        <taxon>fabids</taxon>
        <taxon>Fabales</taxon>
        <taxon>Fabaceae</taxon>
        <taxon>Papilionoideae</taxon>
        <taxon>50 kb inversion clade</taxon>
        <taxon>NPAAA clade</taxon>
        <taxon>Hologalegina</taxon>
        <taxon>IRL clade</taxon>
        <taxon>Trifolieae</taxon>
        <taxon>Trifolium</taxon>
    </lineage>
</organism>
<gene>
    <name evidence="2" type="ORF">TSUD_144030</name>
</gene>
<feature type="transmembrane region" description="Helical" evidence="1">
    <location>
        <begin position="28"/>
        <end position="44"/>
    </location>
</feature>
<reference evidence="3" key="1">
    <citation type="journal article" date="2017" name="Front. Plant Sci.">
        <title>Climate Clever Clovers: New Paradigm to Reduce the Environmental Footprint of Ruminants by Breeding Low Methanogenic Forages Utilizing Haplotype Variation.</title>
        <authorList>
            <person name="Kaur P."/>
            <person name="Appels R."/>
            <person name="Bayer P.E."/>
            <person name="Keeble-Gagnere G."/>
            <person name="Wang J."/>
            <person name="Hirakawa H."/>
            <person name="Shirasawa K."/>
            <person name="Vercoe P."/>
            <person name="Stefanova K."/>
            <person name="Durmic Z."/>
            <person name="Nichols P."/>
            <person name="Revell C."/>
            <person name="Isobe S.N."/>
            <person name="Edwards D."/>
            <person name="Erskine W."/>
        </authorList>
    </citation>
    <scope>NUCLEOTIDE SEQUENCE [LARGE SCALE GENOMIC DNA]</scope>
    <source>
        <strain evidence="3">cv. Daliak</strain>
    </source>
</reference>